<dbReference type="Gene3D" id="1.10.260.40">
    <property type="entry name" value="lambda repressor-like DNA-binding domains"/>
    <property type="match status" value="1"/>
</dbReference>
<dbReference type="InterPro" id="IPR010982">
    <property type="entry name" value="Lambda_DNA-bd_dom_sf"/>
</dbReference>
<evidence type="ECO:0000256" key="1">
    <source>
        <dbReference type="SAM" id="Coils"/>
    </source>
</evidence>
<reference evidence="3 4" key="1">
    <citation type="submission" date="2018-04" db="EMBL/GenBank/DDBJ databases">
        <title>Flavobacterium sp. nov., isolated from glacier ice.</title>
        <authorList>
            <person name="Liu Q."/>
            <person name="Xin Y.-H."/>
        </authorList>
    </citation>
    <scope>NUCLEOTIDE SEQUENCE [LARGE SCALE GENOMIC DNA]</scope>
    <source>
        <strain evidence="3 4">LB2P30</strain>
    </source>
</reference>
<dbReference type="AlphaFoldDB" id="A0A2U1K1F0"/>
<dbReference type="OrthoDB" id="1274166at2"/>
<dbReference type="Pfam" id="PF01381">
    <property type="entry name" value="HTH_3"/>
    <property type="match status" value="1"/>
</dbReference>
<dbReference type="SMART" id="SM00530">
    <property type="entry name" value="HTH_XRE"/>
    <property type="match status" value="1"/>
</dbReference>
<evidence type="ECO:0000259" key="2">
    <source>
        <dbReference type="PROSITE" id="PS50943"/>
    </source>
</evidence>
<gene>
    <name evidence="3" type="ORF">DB891_00370</name>
</gene>
<feature type="domain" description="HTH cro/C1-type" evidence="2">
    <location>
        <begin position="8"/>
        <end position="62"/>
    </location>
</feature>
<organism evidence="3 4">
    <name type="scientific">Flavobacterium laiguense</name>
    <dbReference type="NCBI Taxonomy" id="2169409"/>
    <lineage>
        <taxon>Bacteria</taxon>
        <taxon>Pseudomonadati</taxon>
        <taxon>Bacteroidota</taxon>
        <taxon>Flavobacteriia</taxon>
        <taxon>Flavobacteriales</taxon>
        <taxon>Flavobacteriaceae</taxon>
        <taxon>Flavobacterium</taxon>
    </lineage>
</organism>
<dbReference type="CDD" id="cd00093">
    <property type="entry name" value="HTH_XRE"/>
    <property type="match status" value="1"/>
</dbReference>
<evidence type="ECO:0000313" key="3">
    <source>
        <dbReference type="EMBL" id="PWA11311.1"/>
    </source>
</evidence>
<protein>
    <submittedName>
        <fullName evidence="3">Transcriptional regulator</fullName>
    </submittedName>
</protein>
<proteinExistence type="predicted"/>
<evidence type="ECO:0000313" key="4">
    <source>
        <dbReference type="Proteomes" id="UP000245618"/>
    </source>
</evidence>
<dbReference type="InterPro" id="IPR001387">
    <property type="entry name" value="Cro/C1-type_HTH"/>
</dbReference>
<name>A0A2U1K1F0_9FLAO</name>
<sequence>MFMEKSRLIKIRKNLGLSCKEIADSLCIEEYSYRRRENGKTKISNQEWKKLASILSVPFETIFEAERVSIDNSKNTIPEISSNHYYSIPKEMVDNQQEYINILKIEIDSLKKENLQLKEKLLAEKEKKYYI</sequence>
<dbReference type="SUPFAM" id="SSF47413">
    <property type="entry name" value="lambda repressor-like DNA-binding domains"/>
    <property type="match status" value="1"/>
</dbReference>
<keyword evidence="4" id="KW-1185">Reference proteome</keyword>
<dbReference type="PROSITE" id="PS50943">
    <property type="entry name" value="HTH_CROC1"/>
    <property type="match status" value="1"/>
</dbReference>
<dbReference type="GO" id="GO:0003677">
    <property type="term" value="F:DNA binding"/>
    <property type="evidence" value="ECO:0007669"/>
    <property type="project" value="InterPro"/>
</dbReference>
<accession>A0A2U1K1F0</accession>
<feature type="coiled-coil region" evidence="1">
    <location>
        <begin position="93"/>
        <end position="127"/>
    </location>
</feature>
<comment type="caution">
    <text evidence="3">The sequence shown here is derived from an EMBL/GenBank/DDBJ whole genome shotgun (WGS) entry which is preliminary data.</text>
</comment>
<keyword evidence="1" id="KW-0175">Coiled coil</keyword>
<dbReference type="EMBL" id="QCZH01000001">
    <property type="protein sequence ID" value="PWA11311.1"/>
    <property type="molecule type" value="Genomic_DNA"/>
</dbReference>
<dbReference type="Proteomes" id="UP000245618">
    <property type="component" value="Unassembled WGS sequence"/>
</dbReference>